<feature type="region of interest" description="Disordered" evidence="1">
    <location>
        <begin position="26"/>
        <end position="50"/>
    </location>
</feature>
<keyword evidence="2" id="KW-0472">Membrane</keyword>
<dbReference type="Proteomes" id="UP000271974">
    <property type="component" value="Unassembled WGS sequence"/>
</dbReference>
<name>A0A433TJW5_ELYCH</name>
<keyword evidence="2" id="KW-1133">Transmembrane helix</keyword>
<organism evidence="3 4">
    <name type="scientific">Elysia chlorotica</name>
    <name type="common">Eastern emerald elysia</name>
    <name type="synonym">Sea slug</name>
    <dbReference type="NCBI Taxonomy" id="188477"/>
    <lineage>
        <taxon>Eukaryota</taxon>
        <taxon>Metazoa</taxon>
        <taxon>Spiralia</taxon>
        <taxon>Lophotrochozoa</taxon>
        <taxon>Mollusca</taxon>
        <taxon>Gastropoda</taxon>
        <taxon>Heterobranchia</taxon>
        <taxon>Euthyneura</taxon>
        <taxon>Panpulmonata</taxon>
        <taxon>Sacoglossa</taxon>
        <taxon>Placobranchoidea</taxon>
        <taxon>Plakobranchidae</taxon>
        <taxon>Elysia</taxon>
    </lineage>
</organism>
<keyword evidence="2" id="KW-0812">Transmembrane</keyword>
<evidence type="ECO:0000256" key="2">
    <source>
        <dbReference type="SAM" id="Phobius"/>
    </source>
</evidence>
<gene>
    <name evidence="3" type="ORF">EGW08_010423</name>
</gene>
<evidence type="ECO:0000313" key="4">
    <source>
        <dbReference type="Proteomes" id="UP000271974"/>
    </source>
</evidence>
<sequence>MENPVPKSCAVQYDAGAERIDTSLIEGKSATTTTTTAATTSTSDTGTKSSSKLKMAKEIRIWMVLAALFIAISIALSIYLIYVKKTERTDVHVEEKPPGETEVLSMYPAFFRTARQQEEFAAQYERMIQPWKIRKAPLDSRKPTQTCSFRCFNQTVQTGYPSLVKRDTGGRKYHRAVRATTHKLFKRQTTQSPDIHHACCISTPNYIDPTNALAIWGSNVTVIQYGAWRQYFPIEDC</sequence>
<evidence type="ECO:0000256" key="1">
    <source>
        <dbReference type="SAM" id="MobiDB-lite"/>
    </source>
</evidence>
<keyword evidence="4" id="KW-1185">Reference proteome</keyword>
<dbReference type="EMBL" id="RQTK01000319">
    <property type="protein sequence ID" value="RUS81831.1"/>
    <property type="molecule type" value="Genomic_DNA"/>
</dbReference>
<reference evidence="3 4" key="1">
    <citation type="submission" date="2019-01" db="EMBL/GenBank/DDBJ databases">
        <title>A draft genome assembly of the solar-powered sea slug Elysia chlorotica.</title>
        <authorList>
            <person name="Cai H."/>
            <person name="Li Q."/>
            <person name="Fang X."/>
            <person name="Li J."/>
            <person name="Curtis N.E."/>
            <person name="Altenburger A."/>
            <person name="Shibata T."/>
            <person name="Feng M."/>
            <person name="Maeda T."/>
            <person name="Schwartz J.A."/>
            <person name="Shigenobu S."/>
            <person name="Lundholm N."/>
            <person name="Nishiyama T."/>
            <person name="Yang H."/>
            <person name="Hasebe M."/>
            <person name="Li S."/>
            <person name="Pierce S.K."/>
            <person name="Wang J."/>
        </authorList>
    </citation>
    <scope>NUCLEOTIDE SEQUENCE [LARGE SCALE GENOMIC DNA]</scope>
    <source>
        <strain evidence="3">EC2010</strain>
        <tissue evidence="3">Whole organism of an adult</tissue>
    </source>
</reference>
<accession>A0A433TJW5</accession>
<feature type="compositionally biased region" description="Low complexity" evidence="1">
    <location>
        <begin position="28"/>
        <end position="50"/>
    </location>
</feature>
<feature type="non-terminal residue" evidence="3">
    <location>
        <position position="237"/>
    </location>
</feature>
<feature type="transmembrane region" description="Helical" evidence="2">
    <location>
        <begin position="61"/>
        <end position="82"/>
    </location>
</feature>
<proteinExistence type="predicted"/>
<evidence type="ECO:0000313" key="3">
    <source>
        <dbReference type="EMBL" id="RUS81831.1"/>
    </source>
</evidence>
<dbReference type="AlphaFoldDB" id="A0A433TJW5"/>
<comment type="caution">
    <text evidence="3">The sequence shown here is derived from an EMBL/GenBank/DDBJ whole genome shotgun (WGS) entry which is preliminary data.</text>
</comment>
<protein>
    <submittedName>
        <fullName evidence="3">Uncharacterized protein</fullName>
    </submittedName>
</protein>